<dbReference type="Proteomes" id="UP000266649">
    <property type="component" value="Unassembled WGS sequence"/>
</dbReference>
<proteinExistence type="predicted"/>
<accession>A0A398BR77</accession>
<sequence length="60" mass="6531">MSDILFFIEGQKLCRAAGEDSGAPARAVLDEEARQGSSFAIISAFSLTLRFYVTSIIECQ</sequence>
<evidence type="ECO:0000313" key="2">
    <source>
        <dbReference type="Proteomes" id="UP000266649"/>
    </source>
</evidence>
<dbReference type="AlphaFoldDB" id="A0A398BR77"/>
<gene>
    <name evidence="1" type="ORF">D2N39_17775</name>
</gene>
<dbReference type="EMBL" id="QXXQ01000013">
    <property type="protein sequence ID" value="RID90400.1"/>
    <property type="molecule type" value="Genomic_DNA"/>
</dbReference>
<comment type="caution">
    <text evidence="1">The sequence shown here is derived from an EMBL/GenBank/DDBJ whole genome shotgun (WGS) entry which is preliminary data.</text>
</comment>
<protein>
    <submittedName>
        <fullName evidence="1">Uncharacterized protein</fullName>
    </submittedName>
</protein>
<name>A0A398BR77_9RHOB</name>
<reference evidence="1 2" key="1">
    <citation type="submission" date="2018-09" db="EMBL/GenBank/DDBJ databases">
        <title>Gemmobacter lutimaris sp. nov., a marine bacterium isolated from tidal flat.</title>
        <authorList>
            <person name="Lee D.W."/>
            <person name="Yoo Y."/>
            <person name="Kim J.-J."/>
            <person name="Kim B.S."/>
        </authorList>
    </citation>
    <scope>NUCLEOTIDE SEQUENCE [LARGE SCALE GENOMIC DNA]</scope>
    <source>
        <strain evidence="1 2">YJ-T1-11</strain>
    </source>
</reference>
<organism evidence="1 2">
    <name type="scientific">Gemmobacter lutimaris</name>
    <dbReference type="NCBI Taxonomy" id="2306023"/>
    <lineage>
        <taxon>Bacteria</taxon>
        <taxon>Pseudomonadati</taxon>
        <taxon>Pseudomonadota</taxon>
        <taxon>Alphaproteobacteria</taxon>
        <taxon>Rhodobacterales</taxon>
        <taxon>Paracoccaceae</taxon>
        <taxon>Gemmobacter</taxon>
    </lineage>
</organism>
<keyword evidence="2" id="KW-1185">Reference proteome</keyword>
<evidence type="ECO:0000313" key="1">
    <source>
        <dbReference type="EMBL" id="RID90400.1"/>
    </source>
</evidence>